<evidence type="ECO:0000256" key="1">
    <source>
        <dbReference type="ARBA" id="ARBA00023157"/>
    </source>
</evidence>
<dbReference type="SUPFAM" id="SSF50494">
    <property type="entry name" value="Trypsin-like serine proteases"/>
    <property type="match status" value="1"/>
</dbReference>
<dbReference type="AlphaFoldDB" id="O17439"/>
<sequence>PWPFSGIGQCLPSNDRVIGGSDAASGTYVWQVSLQEPYNDGYWHFCGGSLVSANYIVTAAHCYMDPSIVTVYMGSTQKFSGGDRHTITSFTAHPDYNSQRISDDYAVILLTEPADLSNSNIGLVALPATESTTVEYSGTGIVTGWGYYQYGPSVVDRLPDDLQMATLEILSDADCEDSWRVYYQPECMVCAGGSATAGICMGDSGGPFVTQLSGITTLIGAVSWVESNCDTSYPSVFAKIAGARD</sequence>
<feature type="non-terminal residue" evidence="4">
    <location>
        <position position="1"/>
    </location>
</feature>
<proteinExistence type="evidence at transcript level"/>
<reference evidence="4" key="1">
    <citation type="journal article" date="1997" name="J. Mol. Evol.">
        <title>The molecular evolution of the vertebrate trypsinogens.</title>
        <authorList>
            <person name="Roach J.C."/>
            <person name="Wang K."/>
            <person name="Gan L."/>
            <person name="Hood L."/>
        </authorList>
    </citation>
    <scope>NUCLEOTIDE SEQUENCE</scope>
    <source>
        <tissue evidence="4">Intestine</tissue>
    </source>
</reference>
<dbReference type="EMBL" id="AF028829">
    <property type="protein sequence ID" value="AAB86926.1"/>
    <property type="molecule type" value="mRNA"/>
</dbReference>
<feature type="domain" description="Peptidase S1" evidence="3">
    <location>
        <begin position="17"/>
        <end position="245"/>
    </location>
</feature>
<keyword evidence="1" id="KW-1015">Disulfide bond</keyword>
<dbReference type="PRINTS" id="PR00722">
    <property type="entry name" value="CHYMOTRYPSIN"/>
</dbReference>
<dbReference type="InterPro" id="IPR018114">
    <property type="entry name" value="TRYPSIN_HIS"/>
</dbReference>
<dbReference type="PROSITE" id="PS50240">
    <property type="entry name" value="TRYPSIN_DOM"/>
    <property type="match status" value="1"/>
</dbReference>
<dbReference type="InterPro" id="IPR009003">
    <property type="entry name" value="Peptidase_S1_PA"/>
</dbReference>
<accession>O17439</accession>
<feature type="non-terminal residue" evidence="4">
    <location>
        <position position="245"/>
    </location>
</feature>
<dbReference type="FunFam" id="2.40.10.10:FF:000068">
    <property type="entry name" value="transmembrane protease serine 2"/>
    <property type="match status" value="1"/>
</dbReference>
<dbReference type="GO" id="GO:0006508">
    <property type="term" value="P:proteolysis"/>
    <property type="evidence" value="ECO:0007669"/>
    <property type="project" value="UniProtKB-KW"/>
</dbReference>
<dbReference type="PROSITE" id="PS00135">
    <property type="entry name" value="TRYPSIN_SER"/>
    <property type="match status" value="1"/>
</dbReference>
<dbReference type="InterPro" id="IPR043504">
    <property type="entry name" value="Peptidase_S1_PA_chymotrypsin"/>
</dbReference>
<dbReference type="GO" id="GO:0004252">
    <property type="term" value="F:serine-type endopeptidase activity"/>
    <property type="evidence" value="ECO:0007669"/>
    <property type="project" value="InterPro"/>
</dbReference>
<dbReference type="SMART" id="SM00020">
    <property type="entry name" value="Tryp_SPc"/>
    <property type="match status" value="1"/>
</dbReference>
<dbReference type="InterPro" id="IPR001314">
    <property type="entry name" value="Peptidase_S1A"/>
</dbReference>
<dbReference type="PANTHER" id="PTHR24250">
    <property type="entry name" value="CHYMOTRYPSIN-RELATED"/>
    <property type="match status" value="1"/>
</dbReference>
<dbReference type="InterPro" id="IPR001254">
    <property type="entry name" value="Trypsin_dom"/>
</dbReference>
<name>O17439_BOLVI</name>
<dbReference type="CDD" id="cd00190">
    <property type="entry name" value="Tryp_SPc"/>
    <property type="match status" value="1"/>
</dbReference>
<keyword evidence="2" id="KW-0645">Protease</keyword>
<organism evidence="4">
    <name type="scientific">Boltenia villosa</name>
    <name type="common">Spiny-headed tunicate</name>
    <name type="synonym">Cynthia villosa</name>
    <dbReference type="NCBI Taxonomy" id="63515"/>
    <lineage>
        <taxon>Eukaryota</taxon>
        <taxon>Metazoa</taxon>
        <taxon>Chordata</taxon>
        <taxon>Tunicata</taxon>
        <taxon>Ascidiacea</taxon>
        <taxon>Stolidobranchia</taxon>
        <taxon>Pyuridae</taxon>
        <taxon>Boltenia</taxon>
    </lineage>
</organism>
<dbReference type="Gene3D" id="2.40.10.10">
    <property type="entry name" value="Trypsin-like serine proteases"/>
    <property type="match status" value="1"/>
</dbReference>
<evidence type="ECO:0000259" key="3">
    <source>
        <dbReference type="PROSITE" id="PS50240"/>
    </source>
</evidence>
<evidence type="ECO:0000313" key="4">
    <source>
        <dbReference type="EMBL" id="AAB86926.1"/>
    </source>
</evidence>
<dbReference type="PANTHER" id="PTHR24250:SF27">
    <property type="entry name" value="ELASTASE 2 LIKE"/>
    <property type="match status" value="1"/>
</dbReference>
<dbReference type="InterPro" id="IPR033116">
    <property type="entry name" value="TRYPSIN_SER"/>
</dbReference>
<dbReference type="PROSITE" id="PS00134">
    <property type="entry name" value="TRYPSIN_HIS"/>
    <property type="match status" value="1"/>
</dbReference>
<evidence type="ECO:0000256" key="2">
    <source>
        <dbReference type="RuleBase" id="RU363034"/>
    </source>
</evidence>
<keyword evidence="2" id="KW-0378">Hydrolase</keyword>
<keyword evidence="2" id="KW-0720">Serine protease</keyword>
<protein>
    <submittedName>
        <fullName evidence="4">Chymotrypsinogen</fullName>
    </submittedName>
</protein>
<dbReference type="Pfam" id="PF00089">
    <property type="entry name" value="Trypsin"/>
    <property type="match status" value="1"/>
</dbReference>